<gene>
    <name evidence="1" type="ORF">SAMN06295910_2694</name>
</gene>
<protein>
    <recommendedName>
        <fullName evidence="3">PilZ domain-containing protein</fullName>
    </recommendedName>
</protein>
<evidence type="ECO:0008006" key="3">
    <source>
        <dbReference type="Google" id="ProtNLM"/>
    </source>
</evidence>
<dbReference type="Proteomes" id="UP000192934">
    <property type="component" value="Chromosome I"/>
</dbReference>
<dbReference type="EMBL" id="LT840185">
    <property type="protein sequence ID" value="SMF78333.1"/>
    <property type="molecule type" value="Genomic_DNA"/>
</dbReference>
<name>A0A1X7H1R5_9SPHN</name>
<evidence type="ECO:0000313" key="2">
    <source>
        <dbReference type="Proteomes" id="UP000192934"/>
    </source>
</evidence>
<organism evidence="1 2">
    <name type="scientific">Allosphingosinicella indica</name>
    <dbReference type="NCBI Taxonomy" id="941907"/>
    <lineage>
        <taxon>Bacteria</taxon>
        <taxon>Pseudomonadati</taxon>
        <taxon>Pseudomonadota</taxon>
        <taxon>Alphaproteobacteria</taxon>
        <taxon>Sphingomonadales</taxon>
        <taxon>Sphingomonadaceae</taxon>
        <taxon>Allosphingosinicella</taxon>
    </lineage>
</organism>
<evidence type="ECO:0000313" key="1">
    <source>
        <dbReference type="EMBL" id="SMF78333.1"/>
    </source>
</evidence>
<proteinExistence type="predicted"/>
<sequence length="105" mass="10894">MGARRRFIGSTAMASRWRRRSMCVLIADLPSPAALRDVSAAGAFLETCARPPLGAGIELHHPEAGAIRGVVSSLANDGIAIGFERGEASVAFAMAAIASDMSRPA</sequence>
<keyword evidence="2" id="KW-1185">Reference proteome</keyword>
<accession>A0A1X7H1R5</accession>
<dbReference type="AlphaFoldDB" id="A0A1X7H1R5"/>
<reference evidence="2" key="1">
    <citation type="submission" date="2017-04" db="EMBL/GenBank/DDBJ databases">
        <authorList>
            <person name="Varghese N."/>
            <person name="Submissions S."/>
        </authorList>
    </citation>
    <scope>NUCLEOTIDE SEQUENCE [LARGE SCALE GENOMIC DNA]</scope>
    <source>
        <strain evidence="2">Dd16</strain>
    </source>
</reference>